<dbReference type="SUPFAM" id="SSF46785">
    <property type="entry name" value="Winged helix' DNA-binding domain"/>
    <property type="match status" value="1"/>
</dbReference>
<dbReference type="Pfam" id="PF01638">
    <property type="entry name" value="HxlR"/>
    <property type="match status" value="1"/>
</dbReference>
<dbReference type="PANTHER" id="PTHR33204">
    <property type="entry name" value="TRANSCRIPTIONAL REGULATOR, MARR FAMILY"/>
    <property type="match status" value="1"/>
</dbReference>
<dbReference type="GO" id="GO:0003677">
    <property type="term" value="F:DNA binding"/>
    <property type="evidence" value="ECO:0007669"/>
    <property type="project" value="UniProtKB-KW"/>
</dbReference>
<dbReference type="OrthoDB" id="9807069at2"/>
<dbReference type="InterPro" id="IPR036388">
    <property type="entry name" value="WH-like_DNA-bd_sf"/>
</dbReference>
<dbReference type="PANTHER" id="PTHR33204:SF39">
    <property type="entry name" value="TRANSCRIPTIONAL REGULATORY PROTEIN"/>
    <property type="match status" value="1"/>
</dbReference>
<evidence type="ECO:0000256" key="3">
    <source>
        <dbReference type="ARBA" id="ARBA00023163"/>
    </source>
</evidence>
<accession>A0A4V1G7Y5</accession>
<dbReference type="InterPro" id="IPR036390">
    <property type="entry name" value="WH_DNA-bd_sf"/>
</dbReference>
<dbReference type="RefSeq" id="WP_138097423.1">
    <property type="nucleotide sequence ID" value="NZ_CP040428.1"/>
</dbReference>
<keyword evidence="3" id="KW-0804">Transcription</keyword>
<dbReference type="Proteomes" id="UP000302163">
    <property type="component" value="Chromosome"/>
</dbReference>
<evidence type="ECO:0000256" key="2">
    <source>
        <dbReference type="ARBA" id="ARBA00023125"/>
    </source>
</evidence>
<evidence type="ECO:0000313" key="6">
    <source>
        <dbReference type="Proteomes" id="UP000302163"/>
    </source>
</evidence>
<keyword evidence="2" id="KW-0238">DNA-binding</keyword>
<gene>
    <name evidence="5" type="ORF">FEM41_17230</name>
</gene>
<evidence type="ECO:0000259" key="4">
    <source>
        <dbReference type="PROSITE" id="PS51118"/>
    </source>
</evidence>
<reference evidence="5 6" key="1">
    <citation type="submission" date="2019-05" db="EMBL/GenBank/DDBJ databases">
        <title>Complete genome sequence of Izhakiella calystegiae KSNA2, an endophyte isolated from beach morning glory (Calystegia soldanella).</title>
        <authorList>
            <person name="Jiang L."/>
            <person name="Jeong J.C."/>
            <person name="Kim C.Y."/>
            <person name="Kim D.H."/>
            <person name="Kim S.W."/>
            <person name="Lee j."/>
        </authorList>
    </citation>
    <scope>NUCLEOTIDE SEQUENCE [LARGE SCALE GENOMIC DNA]</scope>
    <source>
        <strain evidence="5 6">KSNA2</strain>
    </source>
</reference>
<dbReference type="Gene3D" id="1.10.10.10">
    <property type="entry name" value="Winged helix-like DNA-binding domain superfamily/Winged helix DNA-binding domain"/>
    <property type="match status" value="1"/>
</dbReference>
<name>A0A4V1G7Y5_9ENTR</name>
<dbReference type="InterPro" id="IPR002577">
    <property type="entry name" value="HTH_HxlR"/>
</dbReference>
<dbReference type="KEGG" id="izh:FEM41_17230"/>
<organism evidence="5 6">
    <name type="scientific">Jejubacter calystegiae</name>
    <dbReference type="NCBI Taxonomy" id="2579935"/>
    <lineage>
        <taxon>Bacteria</taxon>
        <taxon>Pseudomonadati</taxon>
        <taxon>Pseudomonadota</taxon>
        <taxon>Gammaproteobacteria</taxon>
        <taxon>Enterobacterales</taxon>
        <taxon>Enterobacteriaceae</taxon>
        <taxon>Jejubacter</taxon>
    </lineage>
</organism>
<keyword evidence="6" id="KW-1185">Reference proteome</keyword>
<sequence length="142" mass="16615">MEQDREAILQLSKVLCEQLSDDDDGLKREILTHAGNRWSLGVVHLLGTRGPMRHAEIRRNLNGVTQRMLTRTLRQLERDGLISRHDYQEKSPRVVYTVTEQGKEMLIRMMPLWQWIIASVDDFRAARARYDSVERVSPYLPD</sequence>
<evidence type="ECO:0000313" key="5">
    <source>
        <dbReference type="EMBL" id="QCT21267.1"/>
    </source>
</evidence>
<protein>
    <submittedName>
        <fullName evidence="5">Helix-turn-helix transcriptional regulator</fullName>
    </submittedName>
</protein>
<dbReference type="PROSITE" id="PS51118">
    <property type="entry name" value="HTH_HXLR"/>
    <property type="match status" value="1"/>
</dbReference>
<keyword evidence="1" id="KW-0805">Transcription regulation</keyword>
<evidence type="ECO:0000256" key="1">
    <source>
        <dbReference type="ARBA" id="ARBA00023015"/>
    </source>
</evidence>
<dbReference type="AlphaFoldDB" id="A0A4V1G7Y5"/>
<dbReference type="EMBL" id="CP040428">
    <property type="protein sequence ID" value="QCT21267.1"/>
    <property type="molecule type" value="Genomic_DNA"/>
</dbReference>
<feature type="domain" description="HTH hxlR-type" evidence="4">
    <location>
        <begin position="16"/>
        <end position="124"/>
    </location>
</feature>
<proteinExistence type="predicted"/>